<name>A0A414X2B0_BACOV</name>
<accession>A0A414X2B0</accession>
<evidence type="ECO:0000313" key="3">
    <source>
        <dbReference type="Proteomes" id="UP000283329"/>
    </source>
</evidence>
<organism evidence="2 3">
    <name type="scientific">Bacteroides ovatus</name>
    <dbReference type="NCBI Taxonomy" id="28116"/>
    <lineage>
        <taxon>Bacteria</taxon>
        <taxon>Pseudomonadati</taxon>
        <taxon>Bacteroidota</taxon>
        <taxon>Bacteroidia</taxon>
        <taxon>Bacteroidales</taxon>
        <taxon>Bacteroidaceae</taxon>
        <taxon>Bacteroides</taxon>
    </lineage>
</organism>
<reference evidence="2 3" key="1">
    <citation type="submission" date="2018-08" db="EMBL/GenBank/DDBJ databases">
        <title>A genome reference for cultivated species of the human gut microbiota.</title>
        <authorList>
            <person name="Zou Y."/>
            <person name="Xue W."/>
            <person name="Luo G."/>
        </authorList>
    </citation>
    <scope>NUCLEOTIDE SEQUENCE [LARGE SCALE GENOMIC DNA]</scope>
    <source>
        <strain evidence="2 3">AM17-48</strain>
    </source>
</reference>
<dbReference type="AlphaFoldDB" id="A0A414X2B0"/>
<proteinExistence type="predicted"/>
<dbReference type="PROSITE" id="PS51664">
    <property type="entry name" value="YCAO"/>
    <property type="match status" value="1"/>
</dbReference>
<evidence type="ECO:0000259" key="1">
    <source>
        <dbReference type="PROSITE" id="PS51664"/>
    </source>
</evidence>
<feature type="domain" description="YcaO" evidence="1">
    <location>
        <begin position="61"/>
        <end position="442"/>
    </location>
</feature>
<dbReference type="Gene3D" id="3.30.1330.230">
    <property type="match status" value="1"/>
</dbReference>
<dbReference type="PANTHER" id="PTHR37809:SF1">
    <property type="entry name" value="RIBOSOMAL PROTEIN S12 METHYLTHIOTRANSFERASE ACCESSORY FACTOR YCAO"/>
    <property type="match status" value="1"/>
</dbReference>
<sequence length="615" mass="72237">MIMKPYKALPPYKTINNIRSILESLDIFTTEYHIGLNNFYQSCRVLINNGELGQLNIGTNGKGLRTDYALASAYGELMERIQNRMIFKEMFYATSSSINKLEKNYPVFCQTLRDNGWELKFRYYPDETEYHLHTWSEFEEQIKAYLPQVYNDATKEEIEITKSMEFNHTLLQAPFYNINRQHVVNLPFQLIRLSSGSTGLCAGNTPEEAILQGINEIFERYVLQQIYIKQITPPTIPNSYFPNNEIIQRLDNLKKSQGITYKIKDCSLGKGFPVIGLLLIDTRNNRYSFRLGADANPEIALLRCYTEAFQGVNKDKHIFNPINFDDENVDYKREYNQNVINGSGRYPECIFLSIPTYPFQGLVRRNKDTDKEELKDIIKFIQSMDYTIYVRDNSFLNFPAYHIYIPGLSDVSSQLYSLIQIVSRLNDYDFTYAIPPEYHIKSIHSEEKRTLYSRISKRNENNIALFPYYISPNNTINKNLLLTLVSYQLSNLKEAFKHMSLFLEENEQKQIKIERYYYALRDFFYWKMKCNGDATLLLDILKNIYGEQLANEIITDTNDKDAIFQNFQMPNCFHCEECDGRTKCMYFSLLKLDVNIQNMYLQNTPQQDKLKETFI</sequence>
<dbReference type="Pfam" id="PF02624">
    <property type="entry name" value="YcaO"/>
    <property type="match status" value="1"/>
</dbReference>
<protein>
    <recommendedName>
        <fullName evidence="1">YcaO domain-containing protein</fullName>
    </recommendedName>
</protein>
<dbReference type="PANTHER" id="PTHR37809">
    <property type="entry name" value="RIBOSOMAL PROTEIN S12 METHYLTHIOTRANSFERASE ACCESSORY FACTOR YCAO"/>
    <property type="match status" value="1"/>
</dbReference>
<dbReference type="EMBL" id="QRJR01000008">
    <property type="protein sequence ID" value="RHH46545.1"/>
    <property type="molecule type" value="Genomic_DNA"/>
</dbReference>
<dbReference type="InterPro" id="IPR003776">
    <property type="entry name" value="YcaO-like_dom"/>
</dbReference>
<dbReference type="Proteomes" id="UP000283329">
    <property type="component" value="Unassembled WGS sequence"/>
</dbReference>
<evidence type="ECO:0000313" key="2">
    <source>
        <dbReference type="EMBL" id="RHH46545.1"/>
    </source>
</evidence>
<dbReference type="NCBIfam" id="TIGR00702">
    <property type="entry name" value="YcaO-type kinase domain"/>
    <property type="match status" value="1"/>
</dbReference>
<gene>
    <name evidence="2" type="ORF">DW206_11665</name>
</gene>
<comment type="caution">
    <text evidence="2">The sequence shown here is derived from an EMBL/GenBank/DDBJ whole genome shotgun (WGS) entry which is preliminary data.</text>
</comment>